<keyword evidence="3" id="KW-1185">Reference proteome</keyword>
<dbReference type="RefSeq" id="WP_169662730.1">
    <property type="nucleotide sequence ID" value="NZ_CP076132.1"/>
</dbReference>
<evidence type="ECO:0008006" key="4">
    <source>
        <dbReference type="Google" id="ProtNLM"/>
    </source>
</evidence>
<dbReference type="EMBL" id="CP076132">
    <property type="protein sequence ID" value="QWG01195.1"/>
    <property type="molecule type" value="Genomic_DNA"/>
</dbReference>
<name>A0AAX1N0X4_9BACT</name>
<keyword evidence="1" id="KW-1133">Transmembrane helix</keyword>
<dbReference type="Proteomes" id="UP000678679">
    <property type="component" value="Chromosome 1"/>
</dbReference>
<organism evidence="2 3">
    <name type="scientific">Flammeovirga yaeyamensis</name>
    <dbReference type="NCBI Taxonomy" id="367791"/>
    <lineage>
        <taxon>Bacteria</taxon>
        <taxon>Pseudomonadati</taxon>
        <taxon>Bacteroidota</taxon>
        <taxon>Cytophagia</taxon>
        <taxon>Cytophagales</taxon>
        <taxon>Flammeovirgaceae</taxon>
        <taxon>Flammeovirga</taxon>
    </lineage>
</organism>
<evidence type="ECO:0000256" key="1">
    <source>
        <dbReference type="SAM" id="Phobius"/>
    </source>
</evidence>
<evidence type="ECO:0000313" key="2">
    <source>
        <dbReference type="EMBL" id="QWG01195.1"/>
    </source>
</evidence>
<sequence length="283" mass="32938">MENQELTTLFDAYIENQLSSEEVESFDLKLKEDAQFKKDFQAHQLLINHIENGSIKKELNDFENRFIPDKTTLIDDYLNNSLSEELKLYVENKLENDEEFKLEIEAQQLLIEQVKRKVLKERLKTFESSNTEDEKTEAKEVVFKVEHPQEENQKKQFIYTRVAAIAASVLIVLFAGIYYLNSNSFPSSQITSIAKYSIDIEQKNKGMGFAQSDLEKVQVKIYKSEMLKGQYKFDDDVLSIYVGKAPKSQVELLFDATSDPPFLLTIDQEKYYVDFTESLKKLK</sequence>
<proteinExistence type="predicted"/>
<gene>
    <name evidence="2" type="ORF">KMW28_16235</name>
</gene>
<reference evidence="2 3" key="1">
    <citation type="submission" date="2021-05" db="EMBL/GenBank/DDBJ databases">
        <title>Comparative genomic studies on the polysaccharide-degrading batcterial strains of the Flammeovirga genus.</title>
        <authorList>
            <person name="Zewei F."/>
            <person name="Zheng Z."/>
            <person name="Yu L."/>
            <person name="Ruyue G."/>
            <person name="Yanhong M."/>
            <person name="Yuanyuan C."/>
            <person name="Jingyan G."/>
            <person name="Wenjun H."/>
        </authorList>
    </citation>
    <scope>NUCLEOTIDE SEQUENCE [LARGE SCALE GENOMIC DNA]</scope>
    <source>
        <strain evidence="2 3">NBRC:100898</strain>
    </source>
</reference>
<dbReference type="AlphaFoldDB" id="A0AAX1N0X4"/>
<dbReference type="KEGG" id="fya:KMW28_16235"/>
<evidence type="ECO:0000313" key="3">
    <source>
        <dbReference type="Proteomes" id="UP000678679"/>
    </source>
</evidence>
<feature type="transmembrane region" description="Helical" evidence="1">
    <location>
        <begin position="158"/>
        <end position="180"/>
    </location>
</feature>
<keyword evidence="1" id="KW-0472">Membrane</keyword>
<accession>A0AAX1N0X4</accession>
<keyword evidence="1" id="KW-0812">Transmembrane</keyword>
<protein>
    <recommendedName>
        <fullName evidence="4">Anti-sigma factor</fullName>
    </recommendedName>
</protein>